<protein>
    <submittedName>
        <fullName evidence="2">GNAT family N-acetyltransferase</fullName>
    </submittedName>
</protein>
<dbReference type="AlphaFoldDB" id="A0A4Z0RA25"/>
<dbReference type="CDD" id="cd04301">
    <property type="entry name" value="NAT_SF"/>
    <property type="match status" value="1"/>
</dbReference>
<evidence type="ECO:0000313" key="3">
    <source>
        <dbReference type="Proteomes" id="UP000298460"/>
    </source>
</evidence>
<organism evidence="2 3">
    <name type="scientific">Desulfosporosinus fructosivorans</name>
    <dbReference type="NCBI Taxonomy" id="2018669"/>
    <lineage>
        <taxon>Bacteria</taxon>
        <taxon>Bacillati</taxon>
        <taxon>Bacillota</taxon>
        <taxon>Clostridia</taxon>
        <taxon>Eubacteriales</taxon>
        <taxon>Desulfitobacteriaceae</taxon>
        <taxon>Desulfosporosinus</taxon>
    </lineage>
</organism>
<dbReference type="Proteomes" id="UP000298460">
    <property type="component" value="Unassembled WGS sequence"/>
</dbReference>
<comment type="caution">
    <text evidence="2">The sequence shown here is derived from an EMBL/GenBank/DDBJ whole genome shotgun (WGS) entry which is preliminary data.</text>
</comment>
<dbReference type="SUPFAM" id="SSF55729">
    <property type="entry name" value="Acyl-CoA N-acyltransferases (Nat)"/>
    <property type="match status" value="1"/>
</dbReference>
<keyword evidence="2" id="KW-0808">Transferase</keyword>
<dbReference type="PROSITE" id="PS51186">
    <property type="entry name" value="GNAT"/>
    <property type="match status" value="1"/>
</dbReference>
<dbReference type="RefSeq" id="WP_135545720.1">
    <property type="nucleotide sequence ID" value="NZ_SPQQ01000002.1"/>
</dbReference>
<dbReference type="OrthoDB" id="9802340at2"/>
<keyword evidence="3" id="KW-1185">Reference proteome</keyword>
<name>A0A4Z0RA25_9FIRM</name>
<evidence type="ECO:0000259" key="1">
    <source>
        <dbReference type="PROSITE" id="PS51186"/>
    </source>
</evidence>
<reference evidence="2 3" key="1">
    <citation type="submission" date="2019-03" db="EMBL/GenBank/DDBJ databases">
        <title>Draft Genome Sequence of Desulfosporosinus fructosivorans Strain 63.6F, Isolated from Marine Sediment in the Baltic Sea.</title>
        <authorList>
            <person name="Hausmann B."/>
            <person name="Vandieken V."/>
            <person name="Pjevac P."/>
            <person name="Schreck K."/>
            <person name="Herbold C.W."/>
            <person name="Loy A."/>
        </authorList>
    </citation>
    <scope>NUCLEOTIDE SEQUENCE [LARGE SCALE GENOMIC DNA]</scope>
    <source>
        <strain evidence="2 3">63.6F</strain>
    </source>
</reference>
<dbReference type="PANTHER" id="PTHR13355:SF15">
    <property type="entry name" value="GCN5-RELATED N-ACETYLTRANSFERASE 3, CHLOROPLASTIC"/>
    <property type="match status" value="1"/>
</dbReference>
<dbReference type="GO" id="GO:0008080">
    <property type="term" value="F:N-acetyltransferase activity"/>
    <property type="evidence" value="ECO:0007669"/>
    <property type="project" value="TreeGrafter"/>
</dbReference>
<sequence>MAIEIRAATYADVFKIVDCRMEFLFEIYGSEMTCEFRVATIEYLEKHINSDSMVCYLAIEDGEIISIVILCVYYLIPKLHNHMGKVGYIFSVYTLKEYRGQGLAKELMSRTIETAKRIGVKEIYLNGEEKAIPMYKKLGFECVEKEMVLKLE</sequence>
<dbReference type="InterPro" id="IPR039143">
    <property type="entry name" value="GNPNAT1-like"/>
</dbReference>
<accession>A0A4Z0RA25</accession>
<evidence type="ECO:0000313" key="2">
    <source>
        <dbReference type="EMBL" id="TGE39225.1"/>
    </source>
</evidence>
<dbReference type="EMBL" id="SPQQ01000002">
    <property type="protein sequence ID" value="TGE39225.1"/>
    <property type="molecule type" value="Genomic_DNA"/>
</dbReference>
<feature type="domain" description="N-acetyltransferase" evidence="1">
    <location>
        <begin position="3"/>
        <end position="152"/>
    </location>
</feature>
<dbReference type="PANTHER" id="PTHR13355">
    <property type="entry name" value="GLUCOSAMINE 6-PHOSPHATE N-ACETYLTRANSFERASE"/>
    <property type="match status" value="1"/>
</dbReference>
<proteinExistence type="predicted"/>
<dbReference type="InterPro" id="IPR016181">
    <property type="entry name" value="Acyl_CoA_acyltransferase"/>
</dbReference>
<dbReference type="Gene3D" id="3.40.630.30">
    <property type="match status" value="1"/>
</dbReference>
<dbReference type="Pfam" id="PF00583">
    <property type="entry name" value="Acetyltransf_1"/>
    <property type="match status" value="1"/>
</dbReference>
<gene>
    <name evidence="2" type="ORF">E4K67_07155</name>
</gene>
<dbReference type="InterPro" id="IPR000182">
    <property type="entry name" value="GNAT_dom"/>
</dbReference>